<evidence type="ECO:0000256" key="2">
    <source>
        <dbReference type="PROSITE-ProRule" id="PRU00176"/>
    </source>
</evidence>
<proteinExistence type="predicted"/>
<organism evidence="4 5">
    <name type="scientific">Byssochlamys spectabilis (strain No. 5 / NBRC 109023)</name>
    <name type="common">Paecilomyces variotii</name>
    <dbReference type="NCBI Taxonomy" id="1356009"/>
    <lineage>
        <taxon>Eukaryota</taxon>
        <taxon>Fungi</taxon>
        <taxon>Dikarya</taxon>
        <taxon>Ascomycota</taxon>
        <taxon>Pezizomycotina</taxon>
        <taxon>Eurotiomycetes</taxon>
        <taxon>Eurotiomycetidae</taxon>
        <taxon>Eurotiales</taxon>
        <taxon>Thermoascaceae</taxon>
        <taxon>Paecilomyces</taxon>
    </lineage>
</organism>
<reference evidence="5" key="1">
    <citation type="journal article" date="2014" name="Genome Announc.">
        <title>Draft genome sequence of the formaldehyde-resistant fungus Byssochlamys spectabilis No. 5 (anamorph Paecilomyces variotii No. 5) (NBRC109023).</title>
        <authorList>
            <person name="Oka T."/>
            <person name="Ekino K."/>
            <person name="Fukuda K."/>
            <person name="Nomura Y."/>
        </authorList>
    </citation>
    <scope>NUCLEOTIDE SEQUENCE [LARGE SCALE GENOMIC DNA]</scope>
    <source>
        <strain evidence="5">No. 5 / NBRC 109023</strain>
    </source>
</reference>
<evidence type="ECO:0000313" key="4">
    <source>
        <dbReference type="EMBL" id="GAD94868.1"/>
    </source>
</evidence>
<sequence>MAVTTDTEDGVTVDPHRVTEDAPGVTIVVEKLTKNVTEDHLREIFGTFGEIQSLELPMNKAFMTNRGTAYILYYEVADAEAAISHMHEAQLDGAVLNPLWRVAEQAVSVPLRLDADRLLGVDTLGQGQWTDMIVTVHGLYHDRDLVPLGAAALTHRHHTQGLLHPGETHYEETAPSAADAAVPVTAVTVATVAGAEARAGTEAAVDTALGEDKWISRRSRAIGLIIGGICFVSHCSFSAG</sequence>
<dbReference type="Proteomes" id="UP000018001">
    <property type="component" value="Unassembled WGS sequence"/>
</dbReference>
<dbReference type="InterPro" id="IPR012677">
    <property type="entry name" value="Nucleotide-bd_a/b_plait_sf"/>
</dbReference>
<dbReference type="GO" id="GO:0000398">
    <property type="term" value="P:mRNA splicing, via spliceosome"/>
    <property type="evidence" value="ECO:0007669"/>
    <property type="project" value="TreeGrafter"/>
</dbReference>
<dbReference type="PANTHER" id="PTHR15481:SF0">
    <property type="entry name" value="LD23870P-RELATED"/>
    <property type="match status" value="1"/>
</dbReference>
<keyword evidence="1 2" id="KW-0694">RNA-binding</keyword>
<dbReference type="PROSITE" id="PS50102">
    <property type="entry name" value="RRM"/>
    <property type="match status" value="1"/>
</dbReference>
<dbReference type="Gene3D" id="3.30.70.330">
    <property type="match status" value="1"/>
</dbReference>
<dbReference type="GO" id="GO:0003723">
    <property type="term" value="F:RNA binding"/>
    <property type="evidence" value="ECO:0007669"/>
    <property type="project" value="UniProtKB-UniRule"/>
</dbReference>
<keyword evidence="5" id="KW-1185">Reference proteome</keyword>
<dbReference type="AlphaFoldDB" id="V5FS73"/>
<dbReference type="Pfam" id="PF00076">
    <property type="entry name" value="RRM_1"/>
    <property type="match status" value="1"/>
</dbReference>
<dbReference type="EMBL" id="BAUL01000104">
    <property type="protein sequence ID" value="GAD94868.1"/>
    <property type="molecule type" value="Genomic_DNA"/>
</dbReference>
<dbReference type="GO" id="GO:0005737">
    <property type="term" value="C:cytoplasm"/>
    <property type="evidence" value="ECO:0007669"/>
    <property type="project" value="TreeGrafter"/>
</dbReference>
<dbReference type="GO" id="GO:0005654">
    <property type="term" value="C:nucleoplasm"/>
    <property type="evidence" value="ECO:0007669"/>
    <property type="project" value="TreeGrafter"/>
</dbReference>
<dbReference type="SUPFAM" id="SSF54928">
    <property type="entry name" value="RNA-binding domain, RBD"/>
    <property type="match status" value="1"/>
</dbReference>
<dbReference type="PANTHER" id="PTHR15481">
    <property type="entry name" value="RIBONUCLEIC ACID BINDING PROTEIN S1"/>
    <property type="match status" value="1"/>
</dbReference>
<accession>V5FS73</accession>
<feature type="domain" description="RRM" evidence="3">
    <location>
        <begin position="25"/>
        <end position="114"/>
    </location>
</feature>
<dbReference type="GO" id="GO:0061574">
    <property type="term" value="C:ASAP complex"/>
    <property type="evidence" value="ECO:0007669"/>
    <property type="project" value="TreeGrafter"/>
</dbReference>
<comment type="caution">
    <text evidence="4">The sequence shown here is derived from an EMBL/GenBank/DDBJ whole genome shotgun (WGS) entry which is preliminary data.</text>
</comment>
<protein>
    <recommendedName>
        <fullName evidence="3">RRM domain-containing protein</fullName>
    </recommendedName>
</protein>
<dbReference type="HOGENOM" id="CLU_1156236_0_0_1"/>
<dbReference type="InterPro" id="IPR000504">
    <property type="entry name" value="RRM_dom"/>
</dbReference>
<gene>
    <name evidence="4" type="ORF">PVAR5_3500</name>
</gene>
<evidence type="ECO:0000259" key="3">
    <source>
        <dbReference type="PROSITE" id="PS50102"/>
    </source>
</evidence>
<dbReference type="eggNOG" id="KOG0118">
    <property type="taxonomic scope" value="Eukaryota"/>
</dbReference>
<evidence type="ECO:0000313" key="5">
    <source>
        <dbReference type="Proteomes" id="UP000018001"/>
    </source>
</evidence>
<dbReference type="OrthoDB" id="252020at2759"/>
<dbReference type="SMART" id="SM00360">
    <property type="entry name" value="RRM"/>
    <property type="match status" value="1"/>
</dbReference>
<evidence type="ECO:0000256" key="1">
    <source>
        <dbReference type="ARBA" id="ARBA00022884"/>
    </source>
</evidence>
<dbReference type="InParanoid" id="V5FS73"/>
<dbReference type="InterPro" id="IPR035979">
    <property type="entry name" value="RBD_domain_sf"/>
</dbReference>
<name>V5FS73_BYSSN</name>